<proteinExistence type="predicted"/>
<reference evidence="2 3" key="1">
    <citation type="submission" date="2016-10" db="EMBL/GenBank/DDBJ databases">
        <authorList>
            <person name="Varghese N."/>
            <person name="Submissions S."/>
        </authorList>
    </citation>
    <scope>NUCLEOTIDE SEQUENCE [LARGE SCALE GENOMIC DNA]</scope>
    <source>
        <strain evidence="2 3">CGMCC 1.12102</strain>
    </source>
</reference>
<feature type="transmembrane region" description="Helical" evidence="1">
    <location>
        <begin position="36"/>
        <end position="58"/>
    </location>
</feature>
<gene>
    <name evidence="2" type="ORF">SAMN02927897_02856</name>
</gene>
<evidence type="ECO:0000313" key="2">
    <source>
        <dbReference type="EMBL" id="SCX53616.1"/>
    </source>
</evidence>
<protein>
    <submittedName>
        <fullName evidence="2">Uncharacterized protein</fullName>
    </submittedName>
</protein>
<dbReference type="AlphaFoldDB" id="A0A1G4YJG3"/>
<keyword evidence="1" id="KW-0472">Membrane</keyword>
<dbReference type="Proteomes" id="UP000183569">
    <property type="component" value="Unassembled WGS sequence"/>
</dbReference>
<comment type="caution">
    <text evidence="2">The sequence shown here is derived from an EMBL/GenBank/DDBJ whole genome shotgun (WGS) entry which is preliminary data.</text>
</comment>
<evidence type="ECO:0000313" key="3">
    <source>
        <dbReference type="Proteomes" id="UP000183569"/>
    </source>
</evidence>
<evidence type="ECO:0000256" key="1">
    <source>
        <dbReference type="SAM" id="Phobius"/>
    </source>
</evidence>
<keyword evidence="1" id="KW-1133">Transmembrane helix</keyword>
<dbReference type="EMBL" id="FMUI01000008">
    <property type="protein sequence ID" value="SCX53616.1"/>
    <property type="molecule type" value="Genomic_DNA"/>
</dbReference>
<feature type="transmembrane region" description="Helical" evidence="1">
    <location>
        <begin position="70"/>
        <end position="87"/>
    </location>
</feature>
<name>A0A1G4YJG3_9ENTR</name>
<sequence>MKSGKTRFWLYLVLFTIWIIWILFSSRLSHKVYLQAGAPDTLVMLAIAVLVALLTTWCGRKKVIRNKTRLLTFLGLVLFAEMTLWNVPEAWVSYSANEMVHSEVAFSIGHPGPPISKSKHCEAGLRFYDEWLQRPIELCTRDAIVVPGAQKVQLEKRVSARGAVFTHYRFISASGIPQGWWPVSPPSR</sequence>
<keyword evidence="1" id="KW-0812">Transmembrane</keyword>
<accession>A0A1G4YJG3</accession>
<organism evidence="2 3">
    <name type="scientific">Kosakonia sacchari</name>
    <dbReference type="NCBI Taxonomy" id="1158459"/>
    <lineage>
        <taxon>Bacteria</taxon>
        <taxon>Pseudomonadati</taxon>
        <taxon>Pseudomonadota</taxon>
        <taxon>Gammaproteobacteria</taxon>
        <taxon>Enterobacterales</taxon>
        <taxon>Enterobacteriaceae</taxon>
        <taxon>Kosakonia</taxon>
    </lineage>
</organism>
<dbReference type="GeneID" id="23843722"/>
<dbReference type="RefSeq" id="WP_017458615.1">
    <property type="nucleotide sequence ID" value="NZ_FMUI01000008.1"/>
</dbReference>
<feature type="transmembrane region" description="Helical" evidence="1">
    <location>
        <begin position="7"/>
        <end position="24"/>
    </location>
</feature>